<accession>A0A7W8UIT2</accession>
<feature type="domain" description="Response regulatory" evidence="3">
    <location>
        <begin position="8"/>
        <end position="118"/>
    </location>
</feature>
<dbReference type="SMART" id="SM00448">
    <property type="entry name" value="REC"/>
    <property type="match status" value="1"/>
</dbReference>
<dbReference type="SUPFAM" id="SSF52172">
    <property type="entry name" value="CheY-like"/>
    <property type="match status" value="1"/>
</dbReference>
<organism evidence="4 5">
    <name type="scientific">Rhizobium lentis</name>
    <dbReference type="NCBI Taxonomy" id="1138194"/>
    <lineage>
        <taxon>Bacteria</taxon>
        <taxon>Pseudomonadati</taxon>
        <taxon>Pseudomonadota</taxon>
        <taxon>Alphaproteobacteria</taxon>
        <taxon>Hyphomicrobiales</taxon>
        <taxon>Rhizobiaceae</taxon>
        <taxon>Rhizobium/Agrobacterium group</taxon>
        <taxon>Rhizobium</taxon>
    </lineage>
</organism>
<dbReference type="Proteomes" id="UP000528824">
    <property type="component" value="Unassembled WGS sequence"/>
</dbReference>
<dbReference type="AlphaFoldDB" id="A0A7W8UIT2"/>
<evidence type="ECO:0000313" key="5">
    <source>
        <dbReference type="Proteomes" id="UP000528824"/>
    </source>
</evidence>
<feature type="modified residue" description="4-aspartylphosphate" evidence="2">
    <location>
        <position position="58"/>
    </location>
</feature>
<dbReference type="PANTHER" id="PTHR44591:SF24">
    <property type="entry name" value="PROTEIN-GLUTAMATE METHYLESTERASE_PROTEIN-GLUTAMINE GLUTAMINASE 1"/>
    <property type="match status" value="1"/>
</dbReference>
<sequence>MGEFSDLKVLVVEDEGVVALLIEDMLEDLGCRIAASVARLPEACAAAAGGEFDLAVLDVNLAGQPSFPVAEILRKRGIPFMFSTGYGSASLPQEYAGCPVISKPFSAEDLKQEMTVAFRARILP</sequence>
<dbReference type="Pfam" id="PF00072">
    <property type="entry name" value="Response_reg"/>
    <property type="match status" value="1"/>
</dbReference>
<evidence type="ECO:0000256" key="1">
    <source>
        <dbReference type="ARBA" id="ARBA00022553"/>
    </source>
</evidence>
<proteinExistence type="predicted"/>
<keyword evidence="1 2" id="KW-0597">Phosphoprotein</keyword>
<dbReference type="PROSITE" id="PS50110">
    <property type="entry name" value="RESPONSE_REGULATORY"/>
    <property type="match status" value="1"/>
</dbReference>
<comment type="caution">
    <text evidence="4">The sequence shown here is derived from an EMBL/GenBank/DDBJ whole genome shotgun (WGS) entry which is preliminary data.</text>
</comment>
<dbReference type="PANTHER" id="PTHR44591">
    <property type="entry name" value="STRESS RESPONSE REGULATOR PROTEIN 1"/>
    <property type="match status" value="1"/>
</dbReference>
<evidence type="ECO:0000259" key="3">
    <source>
        <dbReference type="PROSITE" id="PS50110"/>
    </source>
</evidence>
<dbReference type="InterPro" id="IPR011006">
    <property type="entry name" value="CheY-like_superfamily"/>
</dbReference>
<dbReference type="InterPro" id="IPR001789">
    <property type="entry name" value="Sig_transdc_resp-reg_receiver"/>
</dbReference>
<evidence type="ECO:0000313" key="4">
    <source>
        <dbReference type="EMBL" id="MBB5558802.1"/>
    </source>
</evidence>
<gene>
    <name evidence="4" type="ORF">GGI59_000429</name>
</gene>
<reference evidence="4 5" key="1">
    <citation type="submission" date="2020-08" db="EMBL/GenBank/DDBJ databases">
        <title>Genomic Encyclopedia of Type Strains, Phase IV (KMG-V): Genome sequencing to study the core and pangenomes of soil and plant-associated prokaryotes.</title>
        <authorList>
            <person name="Whitman W."/>
        </authorList>
    </citation>
    <scope>NUCLEOTIDE SEQUENCE [LARGE SCALE GENOMIC DNA]</scope>
    <source>
        <strain evidence="4 5">SEMIA 4034</strain>
    </source>
</reference>
<dbReference type="Gene3D" id="3.40.50.2300">
    <property type="match status" value="1"/>
</dbReference>
<evidence type="ECO:0000256" key="2">
    <source>
        <dbReference type="PROSITE-ProRule" id="PRU00169"/>
    </source>
</evidence>
<dbReference type="InterPro" id="IPR050595">
    <property type="entry name" value="Bact_response_regulator"/>
</dbReference>
<dbReference type="EMBL" id="JACHBC010000001">
    <property type="protein sequence ID" value="MBB5558802.1"/>
    <property type="molecule type" value="Genomic_DNA"/>
</dbReference>
<protein>
    <submittedName>
        <fullName evidence="4">CheY-like chemotaxis protein</fullName>
    </submittedName>
</protein>
<name>A0A7W8UIT2_9HYPH</name>
<dbReference type="RefSeq" id="WP_183913010.1">
    <property type="nucleotide sequence ID" value="NZ_JACHBB010000001.1"/>
</dbReference>
<dbReference type="GO" id="GO:0000160">
    <property type="term" value="P:phosphorelay signal transduction system"/>
    <property type="evidence" value="ECO:0007669"/>
    <property type="project" value="InterPro"/>
</dbReference>
<keyword evidence="5" id="KW-1185">Reference proteome</keyword>